<dbReference type="RefSeq" id="WP_146572014.1">
    <property type="nucleotide sequence ID" value="NZ_SJPH01000002.1"/>
</dbReference>
<dbReference type="PRINTS" id="PR00412">
    <property type="entry name" value="EPOXHYDRLASE"/>
</dbReference>
<organism evidence="3 4">
    <name type="scientific">Botrimarina hoheduenensis</name>
    <dbReference type="NCBI Taxonomy" id="2528000"/>
    <lineage>
        <taxon>Bacteria</taxon>
        <taxon>Pseudomonadati</taxon>
        <taxon>Planctomycetota</taxon>
        <taxon>Planctomycetia</taxon>
        <taxon>Pirellulales</taxon>
        <taxon>Lacipirellulaceae</taxon>
        <taxon>Botrimarina</taxon>
    </lineage>
</organism>
<dbReference type="OrthoDB" id="9775557at2"/>
<keyword evidence="4" id="KW-1185">Reference proteome</keyword>
<sequence>MNNKGGPDSAALTAAKAWRAEYPFASHWLPLSEGRLHYIDEGPRPAEELPPGAADRQSADGPTLLFVHGNPTWSFHWRRLIAGLSAEHRCIAVDHLGCGLSDKPPRPFRLADRIDHLLRLIDTLGLRRVTLVAQDWGGAIGLGAMLDRLDQLERVVLFNTGAFPPWFVPRRIAVCRTPVLGRLGLQGLNLFSRAAVRMTLARSAPLSRPVAEAYLAPYNTWANRRAVYEFVADIPRSARHPTWSVLQRIEAGLASIRPRPVKLIWGMRDWCFTPACLDRFLQHWPDAEVTRLAEVGHWVVEDAPEESLRLMKEFLASTAATPAPATIGA</sequence>
<comment type="caution">
    <text evidence="3">The sequence shown here is derived from an EMBL/GenBank/DDBJ whole genome shotgun (WGS) entry which is preliminary data.</text>
</comment>
<gene>
    <name evidence="3" type="primary">dhaA</name>
    <name evidence="3" type="ORF">Pla111_10300</name>
</gene>
<dbReference type="InterPro" id="IPR000639">
    <property type="entry name" value="Epox_hydrolase-like"/>
</dbReference>
<dbReference type="GO" id="GO:0018786">
    <property type="term" value="F:haloalkane dehalogenase activity"/>
    <property type="evidence" value="ECO:0007669"/>
    <property type="project" value="UniProtKB-EC"/>
</dbReference>
<proteinExistence type="predicted"/>
<evidence type="ECO:0000256" key="1">
    <source>
        <dbReference type="SAM" id="MobiDB-lite"/>
    </source>
</evidence>
<protein>
    <submittedName>
        <fullName evidence="3">Haloalkane dehalogenase</fullName>
        <ecNumber evidence="3">3.8.1.5</ecNumber>
    </submittedName>
</protein>
<dbReference type="EC" id="3.8.1.5" evidence="3"/>
<feature type="region of interest" description="Disordered" evidence="1">
    <location>
        <begin position="41"/>
        <end position="60"/>
    </location>
</feature>
<dbReference type="PANTHER" id="PTHR43798">
    <property type="entry name" value="MONOACYLGLYCEROL LIPASE"/>
    <property type="match status" value="1"/>
</dbReference>
<dbReference type="Gene3D" id="3.40.50.1820">
    <property type="entry name" value="alpha/beta hydrolase"/>
    <property type="match status" value="1"/>
</dbReference>
<dbReference type="InterPro" id="IPR000073">
    <property type="entry name" value="AB_hydrolase_1"/>
</dbReference>
<dbReference type="InterPro" id="IPR029058">
    <property type="entry name" value="AB_hydrolase_fold"/>
</dbReference>
<dbReference type="EMBL" id="SJPH01000002">
    <property type="protein sequence ID" value="TWT47416.1"/>
    <property type="molecule type" value="Genomic_DNA"/>
</dbReference>
<feature type="domain" description="AB hydrolase-1" evidence="2">
    <location>
        <begin position="62"/>
        <end position="304"/>
    </location>
</feature>
<evidence type="ECO:0000313" key="4">
    <source>
        <dbReference type="Proteomes" id="UP000318995"/>
    </source>
</evidence>
<keyword evidence="3" id="KW-0378">Hydrolase</keyword>
<dbReference type="AlphaFoldDB" id="A0A5C5W957"/>
<dbReference type="GO" id="GO:0016020">
    <property type="term" value="C:membrane"/>
    <property type="evidence" value="ECO:0007669"/>
    <property type="project" value="TreeGrafter"/>
</dbReference>
<reference evidence="3 4" key="1">
    <citation type="submission" date="2019-02" db="EMBL/GenBank/DDBJ databases">
        <title>Deep-cultivation of Planctomycetes and their phenomic and genomic characterization uncovers novel biology.</title>
        <authorList>
            <person name="Wiegand S."/>
            <person name="Jogler M."/>
            <person name="Boedeker C."/>
            <person name="Pinto D."/>
            <person name="Vollmers J."/>
            <person name="Rivas-Marin E."/>
            <person name="Kohn T."/>
            <person name="Peeters S.H."/>
            <person name="Heuer A."/>
            <person name="Rast P."/>
            <person name="Oberbeckmann S."/>
            <person name="Bunk B."/>
            <person name="Jeske O."/>
            <person name="Meyerdierks A."/>
            <person name="Storesund J.E."/>
            <person name="Kallscheuer N."/>
            <person name="Luecker S."/>
            <person name="Lage O.M."/>
            <person name="Pohl T."/>
            <person name="Merkel B.J."/>
            <person name="Hornburger P."/>
            <person name="Mueller R.-W."/>
            <person name="Bruemmer F."/>
            <person name="Labrenz M."/>
            <person name="Spormann A.M."/>
            <person name="Op Den Camp H."/>
            <person name="Overmann J."/>
            <person name="Amann R."/>
            <person name="Jetten M.S.M."/>
            <person name="Mascher T."/>
            <person name="Medema M.H."/>
            <person name="Devos D.P."/>
            <person name="Kaster A.-K."/>
            <person name="Ovreas L."/>
            <person name="Rohde M."/>
            <person name="Galperin M.Y."/>
            <person name="Jogler C."/>
        </authorList>
    </citation>
    <scope>NUCLEOTIDE SEQUENCE [LARGE SCALE GENOMIC DNA]</scope>
    <source>
        <strain evidence="3 4">Pla111</strain>
    </source>
</reference>
<evidence type="ECO:0000313" key="3">
    <source>
        <dbReference type="EMBL" id="TWT47416.1"/>
    </source>
</evidence>
<dbReference type="Pfam" id="PF00561">
    <property type="entry name" value="Abhydrolase_1"/>
    <property type="match status" value="1"/>
</dbReference>
<dbReference type="Proteomes" id="UP000318995">
    <property type="component" value="Unassembled WGS sequence"/>
</dbReference>
<dbReference type="PANTHER" id="PTHR43798:SF24">
    <property type="entry name" value="CIS-3-ALKYL-4-ALKYLOXETAN-2-ONE DECARBOXYLASE"/>
    <property type="match status" value="1"/>
</dbReference>
<dbReference type="InterPro" id="IPR050266">
    <property type="entry name" value="AB_hydrolase_sf"/>
</dbReference>
<evidence type="ECO:0000259" key="2">
    <source>
        <dbReference type="Pfam" id="PF00561"/>
    </source>
</evidence>
<dbReference type="SUPFAM" id="SSF53474">
    <property type="entry name" value="alpha/beta-Hydrolases"/>
    <property type="match status" value="1"/>
</dbReference>
<name>A0A5C5W957_9BACT</name>
<accession>A0A5C5W957</accession>